<gene>
    <name evidence="2" type="ORF">L798_15712</name>
</gene>
<dbReference type="InParanoid" id="A0A067QW93"/>
<evidence type="ECO:0000313" key="3">
    <source>
        <dbReference type="Proteomes" id="UP000027135"/>
    </source>
</evidence>
<feature type="region of interest" description="Disordered" evidence="1">
    <location>
        <begin position="508"/>
        <end position="530"/>
    </location>
</feature>
<feature type="region of interest" description="Disordered" evidence="1">
    <location>
        <begin position="449"/>
        <end position="472"/>
    </location>
</feature>
<dbReference type="Proteomes" id="UP000027135">
    <property type="component" value="Unassembled WGS sequence"/>
</dbReference>
<dbReference type="EMBL" id="KK853179">
    <property type="protein sequence ID" value="KDR10214.1"/>
    <property type="molecule type" value="Genomic_DNA"/>
</dbReference>
<feature type="region of interest" description="Disordered" evidence="1">
    <location>
        <begin position="225"/>
        <end position="259"/>
    </location>
</feature>
<name>A0A067QW93_ZOONE</name>
<sequence length="937" mass="107845">MVTNSYIQFHETKFGESTQQLPELQYKQDNVIFSEKSINGNKTSAKMNGHRDNSTLQHLIPETTEPFLTLDTLSSKDILHENMGDMIKKTLEDIVNSTDIVNKPQGKKLHQVHNTLQPSDSLQPLTYTTNSLPLMLSEDGINTNLTRTDYANGSEPQMDITTNQTLVMHHDKNQRHYSETAGLSTSKINTYEGSTDLENEMAQQRHTSKYHTQVEAYNNLSALKHNNFHSGNTQLPKEMQESNNKKQKERENTTQPENLYKNLHQENFKDANKDSNVKQDTKFETEDAKGYTHNHEVLPPNYRKVVPKYNTDSSASTLQIQTQSKNKEIYHSSFDHTVEAKYMSEDYNKISHAVTQYTSALHVQNTKHTAQSQQFGVETEETTTVQEVSERSRNIQNSDTTNVVKQSKDDVKITMGALEKTLMFLFQNKDKIKLLLNLPYSHTITSAPTTISTGRENQSHLTKQPANVDQGQTETMNSGFNEIIPAGLVTALNHESLKNILMSSIKPKETTYTPPSSLQGETGQTKSPQQIHTIKSECYRTSGISEEKHNLKNVETLQQSPILRNKYSYTNFLVPPLKVKIEVAYELDKKPKHEFELTADTGDSDNTSVTSVNLAYLPQKSNMRTEHSTYDENQSLFGGPTTDTRNVFDSPQLFKRFYMYDDKQSLQPELYNKKRSYNKEYIPEESYQQAIQNNIVVSRPRALGSQKYKRSSEEIIQSKPNAFKNYHKLYKHHSSDINNSEENTRALIFGFKNKERNKQGNDNDNGETMHDAIHMSMSNLLKKDFNKHNINYYKKLSPEEIQKISQNVYRYSNDCKYPINYKNSKQNDEIHKNSLLCLLQLNNMFRKPVDDNMQQLYSSSDKYETNENNYNTLVRRMRNTFQHMTTDSSDEENEVNPKYQSSSCQPYKCQGVLTSEMKIVTSVLKWLKNFVTGTRKT</sequence>
<accession>A0A067QW93</accession>
<protein>
    <submittedName>
        <fullName evidence="2">Uncharacterized protein</fullName>
    </submittedName>
</protein>
<feature type="compositionally biased region" description="Basic and acidic residues" evidence="1">
    <location>
        <begin position="238"/>
        <end position="252"/>
    </location>
</feature>
<organism evidence="2 3">
    <name type="scientific">Zootermopsis nevadensis</name>
    <name type="common">Dampwood termite</name>
    <dbReference type="NCBI Taxonomy" id="136037"/>
    <lineage>
        <taxon>Eukaryota</taxon>
        <taxon>Metazoa</taxon>
        <taxon>Ecdysozoa</taxon>
        <taxon>Arthropoda</taxon>
        <taxon>Hexapoda</taxon>
        <taxon>Insecta</taxon>
        <taxon>Pterygota</taxon>
        <taxon>Neoptera</taxon>
        <taxon>Polyneoptera</taxon>
        <taxon>Dictyoptera</taxon>
        <taxon>Blattodea</taxon>
        <taxon>Blattoidea</taxon>
        <taxon>Termitoidae</taxon>
        <taxon>Termopsidae</taxon>
        <taxon>Zootermopsis</taxon>
    </lineage>
</organism>
<evidence type="ECO:0000256" key="1">
    <source>
        <dbReference type="SAM" id="MobiDB-lite"/>
    </source>
</evidence>
<evidence type="ECO:0000313" key="2">
    <source>
        <dbReference type="EMBL" id="KDR10214.1"/>
    </source>
</evidence>
<proteinExistence type="predicted"/>
<dbReference type="AlphaFoldDB" id="A0A067QW93"/>
<reference evidence="2 3" key="1">
    <citation type="journal article" date="2014" name="Nat. Commun.">
        <title>Molecular traces of alternative social organization in a termite genome.</title>
        <authorList>
            <person name="Terrapon N."/>
            <person name="Li C."/>
            <person name="Robertson H.M."/>
            <person name="Ji L."/>
            <person name="Meng X."/>
            <person name="Booth W."/>
            <person name="Chen Z."/>
            <person name="Childers C.P."/>
            <person name="Glastad K.M."/>
            <person name="Gokhale K."/>
            <person name="Gowin J."/>
            <person name="Gronenberg W."/>
            <person name="Hermansen R.A."/>
            <person name="Hu H."/>
            <person name="Hunt B.G."/>
            <person name="Huylmans A.K."/>
            <person name="Khalil S.M."/>
            <person name="Mitchell R.D."/>
            <person name="Munoz-Torres M.C."/>
            <person name="Mustard J.A."/>
            <person name="Pan H."/>
            <person name="Reese J.T."/>
            <person name="Scharf M.E."/>
            <person name="Sun F."/>
            <person name="Vogel H."/>
            <person name="Xiao J."/>
            <person name="Yang W."/>
            <person name="Yang Z."/>
            <person name="Yang Z."/>
            <person name="Zhou J."/>
            <person name="Zhu J."/>
            <person name="Brent C.S."/>
            <person name="Elsik C.G."/>
            <person name="Goodisman M.A."/>
            <person name="Liberles D.A."/>
            <person name="Roe R.M."/>
            <person name="Vargo E.L."/>
            <person name="Vilcinskas A."/>
            <person name="Wang J."/>
            <person name="Bornberg-Bauer E."/>
            <person name="Korb J."/>
            <person name="Zhang G."/>
            <person name="Liebig J."/>
        </authorList>
    </citation>
    <scope>NUCLEOTIDE SEQUENCE [LARGE SCALE GENOMIC DNA]</scope>
    <source>
        <tissue evidence="2">Whole organism</tissue>
    </source>
</reference>
<keyword evidence="3" id="KW-1185">Reference proteome</keyword>
<feature type="compositionally biased region" description="Polar residues" evidence="1">
    <location>
        <begin position="510"/>
        <end position="530"/>
    </location>
</feature>